<dbReference type="InParanoid" id="F0X8I5"/>
<dbReference type="Pfam" id="PF00170">
    <property type="entry name" value="bZIP_1"/>
    <property type="match status" value="1"/>
</dbReference>
<dbReference type="Gene3D" id="1.20.5.170">
    <property type="match status" value="1"/>
</dbReference>
<reference evidence="4 5" key="1">
    <citation type="journal article" date="2011" name="Proc. Natl. Acad. Sci. U.S.A.">
        <title>Genome and transcriptome analyses of the mountain pine beetle-fungal symbiont Grosmannia clavigera, a lodgepole pine pathogen.</title>
        <authorList>
            <person name="DiGuistini S."/>
            <person name="Wang Y."/>
            <person name="Liao N.Y."/>
            <person name="Taylor G."/>
            <person name="Tanguay P."/>
            <person name="Feau N."/>
            <person name="Henrissat B."/>
            <person name="Chan S.K."/>
            <person name="Hesse-Orce U."/>
            <person name="Alamouti S.M."/>
            <person name="Tsui C.K.M."/>
            <person name="Docking R.T."/>
            <person name="Levasseur A."/>
            <person name="Haridas S."/>
            <person name="Robertson G."/>
            <person name="Birol I."/>
            <person name="Holt R.A."/>
            <person name="Marra M.A."/>
            <person name="Hamelin R.C."/>
            <person name="Hirst M."/>
            <person name="Jones S.J.M."/>
            <person name="Bohlmann J."/>
            <person name="Breuil C."/>
        </authorList>
    </citation>
    <scope>NUCLEOTIDE SEQUENCE [LARGE SCALE GENOMIC DNA]</scope>
    <source>
        <strain evidence="5">kw1407 / UAMH 11150</strain>
    </source>
</reference>
<feature type="coiled-coil region" evidence="1">
    <location>
        <begin position="224"/>
        <end position="293"/>
    </location>
</feature>
<dbReference type="Proteomes" id="UP000007796">
    <property type="component" value="Unassembled WGS sequence"/>
</dbReference>
<keyword evidence="5" id="KW-1185">Reference proteome</keyword>
<dbReference type="PROSITE" id="PS00036">
    <property type="entry name" value="BZIP_BASIC"/>
    <property type="match status" value="1"/>
</dbReference>
<keyword evidence="1" id="KW-0175">Coiled coil</keyword>
<dbReference type="InterPro" id="IPR004827">
    <property type="entry name" value="bZIP"/>
</dbReference>
<dbReference type="CDD" id="cd12193">
    <property type="entry name" value="bZIP_GCN4"/>
    <property type="match status" value="1"/>
</dbReference>
<proteinExistence type="predicted"/>
<evidence type="ECO:0000256" key="2">
    <source>
        <dbReference type="SAM" id="MobiDB-lite"/>
    </source>
</evidence>
<dbReference type="OrthoDB" id="5245385at2759"/>
<dbReference type="GeneID" id="25976401"/>
<evidence type="ECO:0000313" key="5">
    <source>
        <dbReference type="Proteomes" id="UP000007796"/>
    </source>
</evidence>
<dbReference type="AlphaFoldDB" id="F0X8I5"/>
<dbReference type="InterPro" id="IPR046347">
    <property type="entry name" value="bZIP_sf"/>
</dbReference>
<dbReference type="PROSITE" id="PS50217">
    <property type="entry name" value="BZIP"/>
    <property type="match status" value="1"/>
</dbReference>
<feature type="domain" description="BZIP" evidence="3">
    <location>
        <begin position="213"/>
        <end position="276"/>
    </location>
</feature>
<feature type="compositionally biased region" description="Basic and acidic residues" evidence="2">
    <location>
        <begin position="313"/>
        <end position="325"/>
    </location>
</feature>
<dbReference type="EMBL" id="GL629735">
    <property type="protein sequence ID" value="EFX05245.1"/>
    <property type="molecule type" value="Genomic_DNA"/>
</dbReference>
<feature type="region of interest" description="Disordered" evidence="2">
    <location>
        <begin position="294"/>
        <end position="346"/>
    </location>
</feature>
<dbReference type="SUPFAM" id="SSF57959">
    <property type="entry name" value="Leucine zipper domain"/>
    <property type="match status" value="1"/>
</dbReference>
<dbReference type="HOGENOM" id="CLU_733736_0_0_1"/>
<accession>F0X8I5</accession>
<dbReference type="GO" id="GO:0003700">
    <property type="term" value="F:DNA-binding transcription factor activity"/>
    <property type="evidence" value="ECO:0007669"/>
    <property type="project" value="InterPro"/>
</dbReference>
<protein>
    <submittedName>
        <fullName evidence="4">Bzip transcription factor</fullName>
    </submittedName>
</protein>
<sequence length="377" mass="42921">MVIYNHAEAEESDVDPRDLVSSSSGHHMALPEFDNSGYFMRQASPADRDEAIFSSPPSARGGLGRGADVFAGSPSSRGHFVGDDNHERKKLLSPQRTPSYGSQQVYPGPFHRQPPTFASAVAGRYHGGFHRTMLPSIEGAELEVEHAYEHDDENENGKPPTDLSDWRARLRYCEQARNKSALEACMVRLLEFPEGITEQEMAARRAANLRFDRIREQRLKDRNNEAAKRSRQRKVQRIEAAERRIAELVAERDDYSEQAVALKQEAAELRERLNHTQKQLTDLRKKAVRANAADGVILKEEHDEDDEDDESDEYQKRHETNDRGQGRRQMQRGQQDCFGLGRLRKRSPPWMTSKMETYLWMTISATLCGVERASTPS</sequence>
<dbReference type="eggNOG" id="ENOG502RK2X">
    <property type="taxonomic scope" value="Eukaryota"/>
</dbReference>
<evidence type="ECO:0000313" key="4">
    <source>
        <dbReference type="EMBL" id="EFX05245.1"/>
    </source>
</evidence>
<dbReference type="SMART" id="SM00338">
    <property type="entry name" value="BRLZ"/>
    <property type="match status" value="1"/>
</dbReference>
<feature type="region of interest" description="Disordered" evidence="2">
    <location>
        <begin position="1"/>
        <end position="23"/>
    </location>
</feature>
<dbReference type="RefSeq" id="XP_014174727.1">
    <property type="nucleotide sequence ID" value="XM_014319252.1"/>
</dbReference>
<feature type="compositionally biased region" description="Acidic residues" evidence="2">
    <location>
        <begin position="302"/>
        <end position="312"/>
    </location>
</feature>
<feature type="region of interest" description="Disordered" evidence="2">
    <location>
        <begin position="53"/>
        <end position="86"/>
    </location>
</feature>
<evidence type="ECO:0000259" key="3">
    <source>
        <dbReference type="PROSITE" id="PS50217"/>
    </source>
</evidence>
<evidence type="ECO:0000256" key="1">
    <source>
        <dbReference type="SAM" id="Coils"/>
    </source>
</evidence>
<gene>
    <name evidence="4" type="ORF">CMQ_3314</name>
</gene>
<organism evidence="5">
    <name type="scientific">Grosmannia clavigera (strain kw1407 / UAMH 11150)</name>
    <name type="common">Blue stain fungus</name>
    <name type="synonym">Graphiocladiella clavigera</name>
    <dbReference type="NCBI Taxonomy" id="655863"/>
    <lineage>
        <taxon>Eukaryota</taxon>
        <taxon>Fungi</taxon>
        <taxon>Dikarya</taxon>
        <taxon>Ascomycota</taxon>
        <taxon>Pezizomycotina</taxon>
        <taxon>Sordariomycetes</taxon>
        <taxon>Sordariomycetidae</taxon>
        <taxon>Ophiostomatales</taxon>
        <taxon>Ophiostomataceae</taxon>
        <taxon>Leptographium</taxon>
    </lineage>
</organism>
<name>F0X8I5_GROCL</name>